<feature type="transmembrane region" description="Helical" evidence="2">
    <location>
        <begin position="353"/>
        <end position="372"/>
    </location>
</feature>
<dbReference type="Proteomes" id="UP000663829">
    <property type="component" value="Unassembled WGS sequence"/>
</dbReference>
<proteinExistence type="predicted"/>
<dbReference type="AlphaFoldDB" id="A0A814VUI7"/>
<feature type="transmembrane region" description="Helical" evidence="2">
    <location>
        <begin position="201"/>
        <end position="225"/>
    </location>
</feature>
<dbReference type="Proteomes" id="UP000681722">
    <property type="component" value="Unassembled WGS sequence"/>
</dbReference>
<feature type="transmembrane region" description="Helical" evidence="2">
    <location>
        <begin position="289"/>
        <end position="311"/>
    </location>
</feature>
<dbReference type="EMBL" id="CAJNOQ010008297">
    <property type="protein sequence ID" value="CAF1193463.1"/>
    <property type="molecule type" value="Genomic_DNA"/>
</dbReference>
<keyword evidence="2" id="KW-0812">Transmembrane</keyword>
<name>A0A814VUI7_9BILA</name>
<evidence type="ECO:0000256" key="2">
    <source>
        <dbReference type="SAM" id="Phobius"/>
    </source>
</evidence>
<accession>A0A814VUI7</accession>
<sequence length="454" mass="51346">MVAPKGTADSIPLLNNENSDDNDSMIPEDYVNTSFKNNKKFKLFHDNDSFVTKPNTIQQCLPNLHSLGELLLPCFCRQIFTLTVILSLLCMLVSYALAGSQAYATLFRIKYLKMIPVFCWTWTFCIVFLHQFIQPIISVLTFLKGIIVTLMVGLKIQNTVTHSYNHIGDSFLMSTIALGGLMNIMPLMFTKLKQTRHEIMGFNLACFLGLTTCVILNLLWCWSVLAVVPQRSVCLSNDLNLTINWQYNLMNETQVQQHCVEKPSLQKAGINGEISTVPLSSIIEHDYKYYSWVSFIVQLFIVTSISVSYMTMGSALHHTIKGVVDSYWNPSIEAETDLRKYGNLFQYVTVRKMTQAFVSLVIFTIVFGIALSNPKSFKTILEQAGSLFTNIEMGIFLSIMIYKVTSPKFGTMSKKPPPIGFEKVLQPCPTIGWNLGNDQEIDDNQNANELFYPI</sequence>
<feature type="transmembrane region" description="Helical" evidence="2">
    <location>
        <begin position="384"/>
        <end position="405"/>
    </location>
</feature>
<keyword evidence="5" id="KW-1185">Reference proteome</keyword>
<feature type="region of interest" description="Disordered" evidence="1">
    <location>
        <begin position="1"/>
        <end position="22"/>
    </location>
</feature>
<gene>
    <name evidence="3" type="ORF">GPM918_LOCUS23329</name>
    <name evidence="4" type="ORF">SRO942_LOCUS23325</name>
</gene>
<comment type="caution">
    <text evidence="3">The sequence shown here is derived from an EMBL/GenBank/DDBJ whole genome shotgun (WGS) entry which is preliminary data.</text>
</comment>
<organism evidence="3 5">
    <name type="scientific">Didymodactylos carnosus</name>
    <dbReference type="NCBI Taxonomy" id="1234261"/>
    <lineage>
        <taxon>Eukaryota</taxon>
        <taxon>Metazoa</taxon>
        <taxon>Spiralia</taxon>
        <taxon>Gnathifera</taxon>
        <taxon>Rotifera</taxon>
        <taxon>Eurotatoria</taxon>
        <taxon>Bdelloidea</taxon>
        <taxon>Philodinida</taxon>
        <taxon>Philodinidae</taxon>
        <taxon>Didymodactylos</taxon>
    </lineage>
</organism>
<dbReference type="PANTHER" id="PTHR16189:SF6">
    <property type="entry name" value="AMINO ACID TRANSPORTER TRANSMEMBRANE DOMAIN-CONTAINING PROTEIN"/>
    <property type="match status" value="1"/>
</dbReference>
<evidence type="ECO:0000313" key="3">
    <source>
        <dbReference type="EMBL" id="CAF1193463.1"/>
    </source>
</evidence>
<feature type="transmembrane region" description="Helical" evidence="2">
    <location>
        <begin position="79"/>
        <end position="99"/>
    </location>
</feature>
<evidence type="ECO:0000313" key="5">
    <source>
        <dbReference type="Proteomes" id="UP000663829"/>
    </source>
</evidence>
<reference evidence="3" key="1">
    <citation type="submission" date="2021-02" db="EMBL/GenBank/DDBJ databases">
        <authorList>
            <person name="Nowell W R."/>
        </authorList>
    </citation>
    <scope>NUCLEOTIDE SEQUENCE</scope>
</reference>
<evidence type="ECO:0000313" key="4">
    <source>
        <dbReference type="EMBL" id="CAF3957674.1"/>
    </source>
</evidence>
<dbReference type="PANTHER" id="PTHR16189">
    <property type="entry name" value="TRANSMEMBRANE PROTEIN 104-RELATED"/>
    <property type="match status" value="1"/>
</dbReference>
<evidence type="ECO:0000256" key="1">
    <source>
        <dbReference type="SAM" id="MobiDB-lite"/>
    </source>
</evidence>
<feature type="non-terminal residue" evidence="3">
    <location>
        <position position="1"/>
    </location>
</feature>
<keyword evidence="2" id="KW-1133">Transmembrane helix</keyword>
<feature type="transmembrane region" description="Helical" evidence="2">
    <location>
        <begin position="111"/>
        <end position="129"/>
    </location>
</feature>
<feature type="transmembrane region" description="Helical" evidence="2">
    <location>
        <begin position="136"/>
        <end position="156"/>
    </location>
</feature>
<dbReference type="OrthoDB" id="19473at2759"/>
<protein>
    <submittedName>
        <fullName evidence="3">Uncharacterized protein</fullName>
    </submittedName>
</protein>
<keyword evidence="2" id="KW-0472">Membrane</keyword>
<dbReference type="EMBL" id="CAJOBC010008297">
    <property type="protein sequence ID" value="CAF3957674.1"/>
    <property type="molecule type" value="Genomic_DNA"/>
</dbReference>
<feature type="transmembrane region" description="Helical" evidence="2">
    <location>
        <begin position="171"/>
        <end position="189"/>
    </location>
</feature>